<evidence type="ECO:0000313" key="3">
    <source>
        <dbReference type="Proteomes" id="UP000237441"/>
    </source>
</evidence>
<gene>
    <name evidence="2" type="ORF">BB8028_0003g06740</name>
</gene>
<accession>A0A2S7Y7E8</accession>
<reference evidence="2 3" key="1">
    <citation type="submission" date="2016-07" db="EMBL/GenBank/DDBJ databases">
        <title>Comparative genomics of the entomopathogenic fungus Beauveria bassiana.</title>
        <authorList>
            <person name="Valero Jimenez C.A."/>
            <person name="Zwaan B.J."/>
            <person name="Van Kan J.A."/>
            <person name="Takken W."/>
            <person name="Debets A.J."/>
            <person name="Schoustra S.E."/>
            <person name="Koenraadt C.J."/>
        </authorList>
    </citation>
    <scope>NUCLEOTIDE SEQUENCE [LARGE SCALE GENOMIC DNA]</scope>
    <source>
        <strain evidence="2 3">ARSEF 8028</strain>
    </source>
</reference>
<proteinExistence type="predicted"/>
<comment type="caution">
    <text evidence="2">The sequence shown here is derived from an EMBL/GenBank/DDBJ whole genome shotgun (WGS) entry which is preliminary data.</text>
</comment>
<evidence type="ECO:0000313" key="2">
    <source>
        <dbReference type="EMBL" id="PQK12055.1"/>
    </source>
</evidence>
<evidence type="ECO:0000256" key="1">
    <source>
        <dbReference type="SAM" id="SignalP"/>
    </source>
</evidence>
<keyword evidence="1" id="KW-0732">Signal</keyword>
<dbReference type="AlphaFoldDB" id="A0A2S7Y7E8"/>
<protein>
    <submittedName>
        <fullName evidence="2">Uncharacterized protein</fullName>
    </submittedName>
</protein>
<dbReference type="OrthoDB" id="10597442at2759"/>
<dbReference type="Proteomes" id="UP000237441">
    <property type="component" value="Unassembled WGS sequence"/>
</dbReference>
<name>A0A2S7Y7E8_BEABA</name>
<organism evidence="2 3">
    <name type="scientific">Beauveria bassiana</name>
    <name type="common">White muscardine disease fungus</name>
    <name type="synonym">Tritirachium shiotae</name>
    <dbReference type="NCBI Taxonomy" id="176275"/>
    <lineage>
        <taxon>Eukaryota</taxon>
        <taxon>Fungi</taxon>
        <taxon>Dikarya</taxon>
        <taxon>Ascomycota</taxon>
        <taxon>Pezizomycotina</taxon>
        <taxon>Sordariomycetes</taxon>
        <taxon>Hypocreomycetidae</taxon>
        <taxon>Hypocreales</taxon>
        <taxon>Cordycipitaceae</taxon>
        <taxon>Beauveria</taxon>
    </lineage>
</organism>
<dbReference type="EMBL" id="JRHA01000003">
    <property type="protein sequence ID" value="PQK12055.1"/>
    <property type="molecule type" value="Genomic_DNA"/>
</dbReference>
<feature type="signal peptide" evidence="1">
    <location>
        <begin position="1"/>
        <end position="19"/>
    </location>
</feature>
<feature type="chain" id="PRO_5015597309" evidence="1">
    <location>
        <begin position="20"/>
        <end position="156"/>
    </location>
</feature>
<sequence length="156" mass="15659">MKVSTTSFLLASLYGSALAAPVGDDLGGALEILTNTAGLGNVAPGNAVPGNAIPGNIAPVNDLTKGLTGAVGQPGNIVDRDGEKKASVALPNYNFIATDHTADVNIKADATNVNARNLYAKVKGVDSVAQVEAPIFTQPPAVISIDANVALPTGNL</sequence>